<reference evidence="1 2" key="1">
    <citation type="journal article" date="2018" name="Sci. Rep.">
        <title>Comparative analysis of the Pocillopora damicornis genome highlights role of immune system in coral evolution.</title>
        <authorList>
            <person name="Cunning R."/>
            <person name="Bay R.A."/>
            <person name="Gillette P."/>
            <person name="Baker A.C."/>
            <person name="Traylor-Knowles N."/>
        </authorList>
    </citation>
    <scope>NUCLEOTIDE SEQUENCE [LARGE SCALE GENOMIC DNA]</scope>
    <source>
        <strain evidence="1">RSMAS</strain>
        <tissue evidence="1">Whole animal</tissue>
    </source>
</reference>
<name>A0A3M6V6Z2_POCDA</name>
<dbReference type="EMBL" id="RCHS01000065">
    <property type="protein sequence ID" value="RMX61258.1"/>
    <property type="molecule type" value="Genomic_DNA"/>
</dbReference>
<organism evidence="1 2">
    <name type="scientific">Pocillopora damicornis</name>
    <name type="common">Cauliflower coral</name>
    <name type="synonym">Millepora damicornis</name>
    <dbReference type="NCBI Taxonomy" id="46731"/>
    <lineage>
        <taxon>Eukaryota</taxon>
        <taxon>Metazoa</taxon>
        <taxon>Cnidaria</taxon>
        <taxon>Anthozoa</taxon>
        <taxon>Hexacorallia</taxon>
        <taxon>Scleractinia</taxon>
        <taxon>Astrocoeniina</taxon>
        <taxon>Pocilloporidae</taxon>
        <taxon>Pocillopora</taxon>
    </lineage>
</organism>
<dbReference type="PANTHER" id="PTHR47510:SF3">
    <property type="entry name" value="ENDO_EXONUCLEASE_PHOSPHATASE DOMAIN-CONTAINING PROTEIN"/>
    <property type="match status" value="1"/>
</dbReference>
<keyword evidence="2" id="KW-1185">Reference proteome</keyword>
<evidence type="ECO:0008006" key="3">
    <source>
        <dbReference type="Google" id="ProtNLM"/>
    </source>
</evidence>
<evidence type="ECO:0000313" key="1">
    <source>
        <dbReference type="EMBL" id="RMX61258.1"/>
    </source>
</evidence>
<dbReference type="PANTHER" id="PTHR47510">
    <property type="entry name" value="REVERSE TRANSCRIPTASE DOMAIN-CONTAINING PROTEIN"/>
    <property type="match status" value="1"/>
</dbReference>
<gene>
    <name evidence="1" type="ORF">pdam_00007375</name>
</gene>
<dbReference type="STRING" id="46731.A0A3M6V6Z2"/>
<comment type="caution">
    <text evidence="1">The sequence shown here is derived from an EMBL/GenBank/DDBJ whole genome shotgun (WGS) entry which is preliminary data.</text>
</comment>
<accession>A0A3M6V6Z2</accession>
<evidence type="ECO:0000313" key="2">
    <source>
        <dbReference type="Proteomes" id="UP000275408"/>
    </source>
</evidence>
<proteinExistence type="predicted"/>
<dbReference type="AlphaFoldDB" id="A0A3M6V6Z2"/>
<protein>
    <recommendedName>
        <fullName evidence="3">Reverse transcriptase domain-containing protein</fullName>
    </recommendedName>
</protein>
<sequence length="169" mass="19428">MQSLTELNDYFAELCWDSAYKQHTPAQVESGVQVPEVSERQVWNCLQHLKKTATRPDLIPFWVWRDHAEIFTPLICKIWNLSLRFSNWPSSWKRAHVISLPKVDVPKEKTDYRGINITPVIASAFEKSVYNIYARDTIEQHLSSTQFAYRTGGAVLTRSSVCSTPSIVI</sequence>
<dbReference type="Proteomes" id="UP000275408">
    <property type="component" value="Unassembled WGS sequence"/>
</dbReference>